<dbReference type="Proteomes" id="UP000316726">
    <property type="component" value="Chromosome 19"/>
</dbReference>
<evidence type="ECO:0000313" key="2">
    <source>
        <dbReference type="EMBL" id="QDZ25792.1"/>
    </source>
</evidence>
<dbReference type="AlphaFoldDB" id="A0A5B8N139"/>
<dbReference type="InterPro" id="IPR040320">
    <property type="entry name" value="At4g37920-like"/>
</dbReference>
<organism evidence="2 3">
    <name type="scientific">Chloropicon primus</name>
    <dbReference type="NCBI Taxonomy" id="1764295"/>
    <lineage>
        <taxon>Eukaryota</taxon>
        <taxon>Viridiplantae</taxon>
        <taxon>Chlorophyta</taxon>
        <taxon>Chloropicophyceae</taxon>
        <taxon>Chloropicales</taxon>
        <taxon>Chloropicaceae</taxon>
        <taxon>Chloropicon</taxon>
    </lineage>
</organism>
<reference evidence="2 3" key="1">
    <citation type="submission" date="2018-07" db="EMBL/GenBank/DDBJ databases">
        <title>The complete nuclear genome of the prasinophyte Chloropicon primus (CCMP1205).</title>
        <authorList>
            <person name="Pombert J.-F."/>
            <person name="Otis C."/>
            <person name="Turmel M."/>
            <person name="Lemieux C."/>
        </authorList>
    </citation>
    <scope>NUCLEOTIDE SEQUENCE [LARGE SCALE GENOMIC DNA]</scope>
    <source>
        <strain evidence="2 3">CCMP1205</strain>
    </source>
</reference>
<protein>
    <submittedName>
        <fullName evidence="2">Uncharacterized protein</fullName>
    </submittedName>
</protein>
<dbReference type="EMBL" id="CP031052">
    <property type="protein sequence ID" value="QDZ25792.1"/>
    <property type="molecule type" value="Genomic_DNA"/>
</dbReference>
<evidence type="ECO:0000256" key="1">
    <source>
        <dbReference type="SAM" id="Coils"/>
    </source>
</evidence>
<dbReference type="PANTHER" id="PTHR31755:SF3">
    <property type="entry name" value="EXOCYST COMPLEX COMPONENT SEC6"/>
    <property type="match status" value="1"/>
</dbReference>
<dbReference type="OrthoDB" id="509361at2759"/>
<proteinExistence type="predicted"/>
<keyword evidence="3" id="KW-1185">Reference proteome</keyword>
<sequence>MSAKVGLPGARGVAVGGGHWVRSRSSGDRLRGASLARECLAVGGRRVQGCGRGKSFLCIGSRNVHLVWSGAFNGAQSLRGGEVEDENERYDRLAEVFANREEAAWERLMAQSRRWDGMREGFFRRLRERGEEEEGELLGRLEEANERYARKKEIFDKLTEASDFDLEGLVALYGERLDQEFFDFCRDVILSYKSEKDEQERLANSMSAVITLREAQVDLEDDAEALQKASEQLGKILESASLEEAEKQIDGLLETGGMDPALMMMMAKAWAGAKESSMMKEEAKDVMFHLYNKARDGLTEQQPTEFKILKFVVSQPTARERRDALEAAFTPGLNYESGDTEYLSTTPEKLLKTVDTVLSTYELQRMKYNLNPMAPAQALKTREGELTGSEVFVGMQQEAQRLPGSNVIEDLREIKVMIMRDFMTGQSDILIP</sequence>
<gene>
    <name evidence="2" type="ORF">A3770_19p83100</name>
</gene>
<feature type="coiled-coil region" evidence="1">
    <location>
        <begin position="127"/>
        <end position="161"/>
    </location>
</feature>
<keyword evidence="1" id="KW-0175">Coiled coil</keyword>
<name>A0A5B8N139_9CHLO</name>
<accession>A0A5B8N139</accession>
<dbReference type="PANTHER" id="PTHR31755">
    <property type="entry name" value="FOLATE RECEPTOR-LIKE"/>
    <property type="match status" value="1"/>
</dbReference>
<evidence type="ECO:0000313" key="3">
    <source>
        <dbReference type="Proteomes" id="UP000316726"/>
    </source>
</evidence>